<evidence type="ECO:0000256" key="5">
    <source>
        <dbReference type="SAM" id="MobiDB-lite"/>
    </source>
</evidence>
<dbReference type="PIRSF" id="PIRSF006060">
    <property type="entry name" value="AA_transporter"/>
    <property type="match status" value="1"/>
</dbReference>
<evidence type="ECO:0000256" key="2">
    <source>
        <dbReference type="ARBA" id="ARBA00022692"/>
    </source>
</evidence>
<dbReference type="AlphaFoldDB" id="A0A839K3L8"/>
<dbReference type="Pfam" id="PF13520">
    <property type="entry name" value="AA_permease_2"/>
    <property type="match status" value="1"/>
</dbReference>
<dbReference type="Gene3D" id="1.20.1740.10">
    <property type="entry name" value="Amino acid/polyamine transporter I"/>
    <property type="match status" value="1"/>
</dbReference>
<proteinExistence type="predicted"/>
<evidence type="ECO:0000256" key="1">
    <source>
        <dbReference type="ARBA" id="ARBA00004141"/>
    </source>
</evidence>
<feature type="transmembrane region" description="Helical" evidence="6">
    <location>
        <begin position="366"/>
        <end position="388"/>
    </location>
</feature>
<keyword evidence="4 6" id="KW-0472">Membrane</keyword>
<protein>
    <submittedName>
        <fullName evidence="7">APC family permease</fullName>
    </submittedName>
</protein>
<dbReference type="EMBL" id="JACEGA010000001">
    <property type="protein sequence ID" value="MBB2183609.1"/>
    <property type="molecule type" value="Genomic_DNA"/>
</dbReference>
<feature type="transmembrane region" description="Helical" evidence="6">
    <location>
        <begin position="400"/>
        <end position="419"/>
    </location>
</feature>
<feature type="transmembrane region" description="Helical" evidence="6">
    <location>
        <begin position="318"/>
        <end position="339"/>
    </location>
</feature>
<reference evidence="7 8" key="1">
    <citation type="submission" date="2020-07" db="EMBL/GenBank/DDBJ databases">
        <title>Characterization and genome sequencing of isolate MD1, a novel member within the family Lachnospiraceae.</title>
        <authorList>
            <person name="Rettenmaier R."/>
            <person name="Di Bello L."/>
            <person name="Zinser C."/>
            <person name="Scheitz K."/>
            <person name="Liebl W."/>
            <person name="Zverlov V."/>
        </authorList>
    </citation>
    <scope>NUCLEOTIDE SEQUENCE [LARGE SCALE GENOMIC DNA]</scope>
    <source>
        <strain evidence="7 8">MD1</strain>
    </source>
</reference>
<comment type="subcellular location">
    <subcellularLocation>
        <location evidence="1">Membrane</location>
        <topology evidence="1">Multi-pass membrane protein</topology>
    </subcellularLocation>
</comment>
<feature type="transmembrane region" description="Helical" evidence="6">
    <location>
        <begin position="232"/>
        <end position="253"/>
    </location>
</feature>
<feature type="compositionally biased region" description="Basic and acidic residues" evidence="5">
    <location>
        <begin position="8"/>
        <end position="26"/>
    </location>
</feature>
<dbReference type="RefSeq" id="WP_228353242.1">
    <property type="nucleotide sequence ID" value="NZ_JACEGA010000001.1"/>
</dbReference>
<feature type="transmembrane region" description="Helical" evidence="6">
    <location>
        <begin position="75"/>
        <end position="97"/>
    </location>
</feature>
<accession>A0A839K3L8</accession>
<evidence type="ECO:0000256" key="3">
    <source>
        <dbReference type="ARBA" id="ARBA00022989"/>
    </source>
</evidence>
<gene>
    <name evidence="7" type="ORF">H0486_12070</name>
</gene>
<feature type="transmembrane region" description="Helical" evidence="6">
    <location>
        <begin position="459"/>
        <end position="477"/>
    </location>
</feature>
<organism evidence="7 8">
    <name type="scientific">Variimorphobacter saccharofermentans</name>
    <dbReference type="NCBI Taxonomy" id="2755051"/>
    <lineage>
        <taxon>Bacteria</taxon>
        <taxon>Bacillati</taxon>
        <taxon>Bacillota</taxon>
        <taxon>Clostridia</taxon>
        <taxon>Lachnospirales</taxon>
        <taxon>Lachnospiraceae</taxon>
        <taxon>Variimorphobacter</taxon>
    </lineage>
</organism>
<comment type="caution">
    <text evidence="7">The sequence shown here is derived from an EMBL/GenBank/DDBJ whole genome shotgun (WGS) entry which is preliminary data.</text>
</comment>
<feature type="transmembrane region" description="Helical" evidence="6">
    <location>
        <begin position="43"/>
        <end position="63"/>
    </location>
</feature>
<dbReference type="PANTHER" id="PTHR11785">
    <property type="entry name" value="AMINO ACID TRANSPORTER"/>
    <property type="match status" value="1"/>
</dbReference>
<evidence type="ECO:0000256" key="6">
    <source>
        <dbReference type="SAM" id="Phobius"/>
    </source>
</evidence>
<dbReference type="PANTHER" id="PTHR11785:SF512">
    <property type="entry name" value="SOBREMESA, ISOFORM B"/>
    <property type="match status" value="1"/>
</dbReference>
<feature type="region of interest" description="Disordered" evidence="5">
    <location>
        <begin position="1"/>
        <end position="35"/>
    </location>
</feature>
<feature type="transmembrane region" description="Helical" evidence="6">
    <location>
        <begin position="265"/>
        <end position="284"/>
    </location>
</feature>
<keyword evidence="3 6" id="KW-1133">Transmembrane helix</keyword>
<feature type="transmembrane region" description="Helical" evidence="6">
    <location>
        <begin position="132"/>
        <end position="156"/>
    </location>
</feature>
<dbReference type="InterPro" id="IPR002293">
    <property type="entry name" value="AA/rel_permease1"/>
</dbReference>
<evidence type="ECO:0000313" key="7">
    <source>
        <dbReference type="EMBL" id="MBB2183609.1"/>
    </source>
</evidence>
<evidence type="ECO:0000313" key="8">
    <source>
        <dbReference type="Proteomes" id="UP000574276"/>
    </source>
</evidence>
<dbReference type="GO" id="GO:0015179">
    <property type="term" value="F:L-amino acid transmembrane transporter activity"/>
    <property type="evidence" value="ECO:0007669"/>
    <property type="project" value="TreeGrafter"/>
</dbReference>
<sequence length="479" mass="53344">MKKHNKIRKQDVEWRSERGQNNRNDSHNYQTADDQEGKPLQHYGLITATTMIIGIVIGSGIFFKSDDILSYTGGNLWLSILVFCIGAFGIIFGSLSLTEFSIRTKKNGGVVGYFEDFISLKMSSGFGWFQNFVYFPTLVSVISWVAGIYTCLLFKMDNNLETQVAIGLFYMILFYSVNIFSVFIGGYFQNLSTFIKLIPLLGIAIISIFWTASAPELEEGIQLVSQFDVGFGWLAALAPIAFSFDGWVVATSITNEVKNPNKNMTIALVVGPMIVLGVYLMYFLGLNRILGAEYILSTGDDAVKKVGELLFGRYGESILLTFVLISVLGVINGVILGSLRMPYALASKRMLPYADKITRVNPRIQLSVWSCIISFVSSSVWMLIHYLVQKNNLLKGGDVSEISIIFSYLCYIILYVKVIKMRKDMIIHSTFKGIICPVFAIIGATIIFIGGTMSNTVNVLLFLTLCVVIFAAGVLYYKE</sequence>
<keyword evidence="8" id="KW-1185">Reference proteome</keyword>
<evidence type="ECO:0000256" key="4">
    <source>
        <dbReference type="ARBA" id="ARBA00023136"/>
    </source>
</evidence>
<dbReference type="InterPro" id="IPR050598">
    <property type="entry name" value="AminoAcid_Transporter"/>
</dbReference>
<keyword evidence="2 6" id="KW-0812">Transmembrane</keyword>
<dbReference type="Proteomes" id="UP000574276">
    <property type="component" value="Unassembled WGS sequence"/>
</dbReference>
<feature type="transmembrane region" description="Helical" evidence="6">
    <location>
        <begin position="194"/>
        <end position="212"/>
    </location>
</feature>
<dbReference type="GO" id="GO:0016020">
    <property type="term" value="C:membrane"/>
    <property type="evidence" value="ECO:0007669"/>
    <property type="project" value="UniProtKB-SubCell"/>
</dbReference>
<name>A0A839K3L8_9FIRM</name>
<feature type="transmembrane region" description="Helical" evidence="6">
    <location>
        <begin position="168"/>
        <end position="187"/>
    </location>
</feature>
<feature type="transmembrane region" description="Helical" evidence="6">
    <location>
        <begin position="431"/>
        <end position="453"/>
    </location>
</feature>